<protein>
    <submittedName>
        <fullName evidence="2">Uncharacterized protein</fullName>
    </submittedName>
</protein>
<dbReference type="AlphaFoldDB" id="A0AA39GUJ6"/>
<gene>
    <name evidence="2" type="ORF">QR680_000422</name>
</gene>
<keyword evidence="3" id="KW-1185">Reference proteome</keyword>
<dbReference type="EMBL" id="JAUCMV010000005">
    <property type="protein sequence ID" value="KAK0393833.1"/>
    <property type="molecule type" value="Genomic_DNA"/>
</dbReference>
<feature type="chain" id="PRO_5041289025" evidence="1">
    <location>
        <begin position="24"/>
        <end position="70"/>
    </location>
</feature>
<proteinExistence type="predicted"/>
<name>A0AA39GUJ6_9BILA</name>
<sequence length="70" mass="7776">MFSTKLGLIALVALAFCIVSAQAQHVFFPYHYNQVQAIYNHPMHRPNLAVGHPLARIFLLCNGINCPARG</sequence>
<comment type="caution">
    <text evidence="2">The sequence shown here is derived from an EMBL/GenBank/DDBJ whole genome shotgun (WGS) entry which is preliminary data.</text>
</comment>
<organism evidence="2 3">
    <name type="scientific">Steinernema hermaphroditum</name>
    <dbReference type="NCBI Taxonomy" id="289476"/>
    <lineage>
        <taxon>Eukaryota</taxon>
        <taxon>Metazoa</taxon>
        <taxon>Ecdysozoa</taxon>
        <taxon>Nematoda</taxon>
        <taxon>Chromadorea</taxon>
        <taxon>Rhabditida</taxon>
        <taxon>Tylenchina</taxon>
        <taxon>Panagrolaimomorpha</taxon>
        <taxon>Strongyloidoidea</taxon>
        <taxon>Steinernematidae</taxon>
        <taxon>Steinernema</taxon>
    </lineage>
</organism>
<evidence type="ECO:0000313" key="3">
    <source>
        <dbReference type="Proteomes" id="UP001175271"/>
    </source>
</evidence>
<dbReference type="Proteomes" id="UP001175271">
    <property type="component" value="Unassembled WGS sequence"/>
</dbReference>
<evidence type="ECO:0000313" key="2">
    <source>
        <dbReference type="EMBL" id="KAK0393833.1"/>
    </source>
</evidence>
<accession>A0AA39GUJ6</accession>
<keyword evidence="1" id="KW-0732">Signal</keyword>
<reference evidence="2" key="1">
    <citation type="submission" date="2023-06" db="EMBL/GenBank/DDBJ databases">
        <title>Genomic analysis of the entomopathogenic nematode Steinernema hermaphroditum.</title>
        <authorList>
            <person name="Schwarz E.M."/>
            <person name="Heppert J.K."/>
            <person name="Baniya A."/>
            <person name="Schwartz H.T."/>
            <person name="Tan C.-H."/>
            <person name="Antoshechkin I."/>
            <person name="Sternberg P.W."/>
            <person name="Goodrich-Blair H."/>
            <person name="Dillman A.R."/>
        </authorList>
    </citation>
    <scope>NUCLEOTIDE SEQUENCE</scope>
    <source>
        <strain evidence="2">PS9179</strain>
        <tissue evidence="2">Whole animal</tissue>
    </source>
</reference>
<feature type="signal peptide" evidence="1">
    <location>
        <begin position="1"/>
        <end position="23"/>
    </location>
</feature>
<evidence type="ECO:0000256" key="1">
    <source>
        <dbReference type="SAM" id="SignalP"/>
    </source>
</evidence>